<evidence type="ECO:0000313" key="3">
    <source>
        <dbReference type="Proteomes" id="UP000230750"/>
    </source>
</evidence>
<comment type="caution">
    <text evidence="2">The sequence shown here is derived from an EMBL/GenBank/DDBJ whole genome shotgun (WGS) entry which is preliminary data.</text>
</comment>
<dbReference type="Proteomes" id="UP000230750">
    <property type="component" value="Unassembled WGS sequence"/>
</dbReference>
<feature type="region of interest" description="Disordered" evidence="1">
    <location>
        <begin position="33"/>
        <end position="64"/>
    </location>
</feature>
<feature type="region of interest" description="Disordered" evidence="1">
    <location>
        <begin position="107"/>
        <end position="131"/>
    </location>
</feature>
<dbReference type="AlphaFoldDB" id="A0A2G8JXD0"/>
<accession>A0A2G8JXD0</accession>
<feature type="compositionally biased region" description="Basic residues" evidence="1">
    <location>
        <begin position="45"/>
        <end position="64"/>
    </location>
</feature>
<protein>
    <submittedName>
        <fullName evidence="2">Uncharacterized protein</fullName>
    </submittedName>
</protein>
<dbReference type="EMBL" id="MRZV01001127">
    <property type="protein sequence ID" value="PIK40398.1"/>
    <property type="molecule type" value="Genomic_DNA"/>
</dbReference>
<keyword evidence="3" id="KW-1185">Reference proteome</keyword>
<organism evidence="2 3">
    <name type="scientific">Stichopus japonicus</name>
    <name type="common">Sea cucumber</name>
    <dbReference type="NCBI Taxonomy" id="307972"/>
    <lineage>
        <taxon>Eukaryota</taxon>
        <taxon>Metazoa</taxon>
        <taxon>Echinodermata</taxon>
        <taxon>Eleutherozoa</taxon>
        <taxon>Echinozoa</taxon>
        <taxon>Holothuroidea</taxon>
        <taxon>Aspidochirotacea</taxon>
        <taxon>Aspidochirotida</taxon>
        <taxon>Stichopodidae</taxon>
        <taxon>Apostichopus</taxon>
    </lineage>
</organism>
<feature type="compositionally biased region" description="Basic and acidic residues" evidence="1">
    <location>
        <begin position="119"/>
        <end position="131"/>
    </location>
</feature>
<gene>
    <name evidence="2" type="ORF">BSL78_22751</name>
</gene>
<sequence length="289" mass="33511">MPAEYYIYTHTHRLTLELPEAYGIAIQPDNVGEEATTQKEVPQTKGRRGRKRKRGSAGKKHGKARASISEMQSWFTKSNSGEYAFCHLCGCDIKIVHGQTNLLEHVQSEKHARQSRHLGQNERTEEHRQGRYLDDNNLEEIPRFKPWLRLNKITGNPYCLYCRYEILRCKSQEDLEKHRASRRHLTSEKMTRLERKGLGGHLNYFQLNDNEIANEGGTLDSDNENLTGNNPQETELLEELRQERDAPEEIDEVGERIPLFLSTENISKQVKETEAQVVSFIVENRVPWV</sequence>
<evidence type="ECO:0000313" key="2">
    <source>
        <dbReference type="EMBL" id="PIK40398.1"/>
    </source>
</evidence>
<reference evidence="2 3" key="1">
    <citation type="journal article" date="2017" name="PLoS Biol.">
        <title>The sea cucumber genome provides insights into morphological evolution and visceral regeneration.</title>
        <authorList>
            <person name="Zhang X."/>
            <person name="Sun L."/>
            <person name="Yuan J."/>
            <person name="Sun Y."/>
            <person name="Gao Y."/>
            <person name="Zhang L."/>
            <person name="Li S."/>
            <person name="Dai H."/>
            <person name="Hamel J.F."/>
            <person name="Liu C."/>
            <person name="Yu Y."/>
            <person name="Liu S."/>
            <person name="Lin W."/>
            <person name="Guo K."/>
            <person name="Jin S."/>
            <person name="Xu P."/>
            <person name="Storey K.B."/>
            <person name="Huan P."/>
            <person name="Zhang T."/>
            <person name="Zhou Y."/>
            <person name="Zhang J."/>
            <person name="Lin C."/>
            <person name="Li X."/>
            <person name="Xing L."/>
            <person name="Huo D."/>
            <person name="Sun M."/>
            <person name="Wang L."/>
            <person name="Mercier A."/>
            <person name="Li F."/>
            <person name="Yang H."/>
            <person name="Xiang J."/>
        </authorList>
    </citation>
    <scope>NUCLEOTIDE SEQUENCE [LARGE SCALE GENOMIC DNA]</scope>
    <source>
        <strain evidence="2">Shaxun</strain>
        <tissue evidence="2">Muscle</tissue>
    </source>
</reference>
<proteinExistence type="predicted"/>
<evidence type="ECO:0000256" key="1">
    <source>
        <dbReference type="SAM" id="MobiDB-lite"/>
    </source>
</evidence>
<name>A0A2G8JXD0_STIJA</name>